<dbReference type="RefSeq" id="XP_016256116.1">
    <property type="nucleotide sequence ID" value="XM_016413500.1"/>
</dbReference>
<evidence type="ECO:0000256" key="3">
    <source>
        <dbReference type="ARBA" id="ARBA00022692"/>
    </source>
</evidence>
<dbReference type="HOGENOM" id="CLU_1023192_0_0_1"/>
<dbReference type="GO" id="GO:0016020">
    <property type="term" value="C:membrane"/>
    <property type="evidence" value="ECO:0007669"/>
    <property type="project" value="UniProtKB-SubCell"/>
</dbReference>
<feature type="transmembrane region" description="Helical" evidence="6">
    <location>
        <begin position="186"/>
        <end position="205"/>
    </location>
</feature>
<dbReference type="GeneID" id="27363846"/>
<feature type="transmembrane region" description="Helical" evidence="6">
    <location>
        <begin position="158"/>
        <end position="180"/>
    </location>
</feature>
<accession>A0A0D2D0Y7</accession>
<evidence type="ECO:0000256" key="2">
    <source>
        <dbReference type="ARBA" id="ARBA00022448"/>
    </source>
</evidence>
<sequence length="272" mass="30996">MEGLSFICEDSANVGDFLTGVTAPTDRVVKQEFEHFPRTGSAIQKIYDNSETRKRMQAEYNYPDTAVAKENSVARRPSHDLYRSTISDYMGRQSYVRHQTDHFHSPSFHRRVPLLQRSEQLGGALFFALLYNALVAMSETTDSFTGRPVLAKHKQFAFYHPAAFCIAQITADLPILFVQVTCFSVILYWMVALKATAGAFFIFLAPRLLGQHMHDGILPVGRSRFQHLRRRVQSIWARRSSACHLHWLRNPEASHAPMVCLDLLDQSHGIRS</sequence>
<dbReference type="STRING" id="215243.A0A0D2D0Y7"/>
<keyword evidence="3 6" id="KW-0812">Transmembrane</keyword>
<dbReference type="VEuPathDB" id="FungiDB:PV06_11772"/>
<feature type="transmembrane region" description="Helical" evidence="6">
    <location>
        <begin position="120"/>
        <end position="137"/>
    </location>
</feature>
<gene>
    <name evidence="8" type="ORF">PV06_11772</name>
</gene>
<keyword evidence="4 6" id="KW-1133">Transmembrane helix</keyword>
<keyword evidence="5 6" id="KW-0472">Membrane</keyword>
<dbReference type="GO" id="GO:0140359">
    <property type="term" value="F:ABC-type transporter activity"/>
    <property type="evidence" value="ECO:0007669"/>
    <property type="project" value="InterPro"/>
</dbReference>
<reference evidence="8 9" key="1">
    <citation type="submission" date="2015-01" db="EMBL/GenBank/DDBJ databases">
        <title>The Genome Sequence of Exophiala oligosperma CBS72588.</title>
        <authorList>
            <consortium name="The Broad Institute Genomics Platform"/>
            <person name="Cuomo C."/>
            <person name="de Hoog S."/>
            <person name="Gorbushina A."/>
            <person name="Stielow B."/>
            <person name="Teixiera M."/>
            <person name="Abouelleil A."/>
            <person name="Chapman S.B."/>
            <person name="Priest M."/>
            <person name="Young S.K."/>
            <person name="Wortman J."/>
            <person name="Nusbaum C."/>
            <person name="Birren B."/>
        </authorList>
    </citation>
    <scope>NUCLEOTIDE SEQUENCE [LARGE SCALE GENOMIC DNA]</scope>
    <source>
        <strain evidence="8 9">CBS 72588</strain>
    </source>
</reference>
<dbReference type="Pfam" id="PF01061">
    <property type="entry name" value="ABC2_membrane"/>
    <property type="match status" value="1"/>
</dbReference>
<organism evidence="8 9">
    <name type="scientific">Exophiala oligosperma</name>
    <dbReference type="NCBI Taxonomy" id="215243"/>
    <lineage>
        <taxon>Eukaryota</taxon>
        <taxon>Fungi</taxon>
        <taxon>Dikarya</taxon>
        <taxon>Ascomycota</taxon>
        <taxon>Pezizomycotina</taxon>
        <taxon>Eurotiomycetes</taxon>
        <taxon>Chaetothyriomycetidae</taxon>
        <taxon>Chaetothyriales</taxon>
        <taxon>Herpotrichiellaceae</taxon>
        <taxon>Exophiala</taxon>
    </lineage>
</organism>
<dbReference type="PANTHER" id="PTHR19241">
    <property type="entry name" value="ATP-BINDING CASSETTE TRANSPORTER"/>
    <property type="match status" value="1"/>
</dbReference>
<dbReference type="EMBL" id="KN847392">
    <property type="protein sequence ID" value="KIW35900.1"/>
    <property type="molecule type" value="Genomic_DNA"/>
</dbReference>
<comment type="subcellular location">
    <subcellularLocation>
        <location evidence="1">Membrane</location>
        <topology evidence="1">Multi-pass membrane protein</topology>
    </subcellularLocation>
</comment>
<evidence type="ECO:0000256" key="5">
    <source>
        <dbReference type="ARBA" id="ARBA00023136"/>
    </source>
</evidence>
<keyword evidence="9" id="KW-1185">Reference proteome</keyword>
<evidence type="ECO:0000256" key="1">
    <source>
        <dbReference type="ARBA" id="ARBA00004141"/>
    </source>
</evidence>
<dbReference type="Proteomes" id="UP000053342">
    <property type="component" value="Unassembled WGS sequence"/>
</dbReference>
<evidence type="ECO:0000256" key="6">
    <source>
        <dbReference type="SAM" id="Phobius"/>
    </source>
</evidence>
<proteinExistence type="predicted"/>
<dbReference type="InterPro" id="IPR013525">
    <property type="entry name" value="ABC2_TM"/>
</dbReference>
<evidence type="ECO:0000256" key="4">
    <source>
        <dbReference type="ARBA" id="ARBA00022989"/>
    </source>
</evidence>
<dbReference type="AlphaFoldDB" id="A0A0D2D0Y7"/>
<dbReference type="OrthoDB" id="245989at2759"/>
<feature type="domain" description="ABC-2 type transporter transmembrane" evidence="7">
    <location>
        <begin position="117"/>
        <end position="204"/>
    </location>
</feature>
<evidence type="ECO:0000313" key="9">
    <source>
        <dbReference type="Proteomes" id="UP000053342"/>
    </source>
</evidence>
<evidence type="ECO:0000259" key="7">
    <source>
        <dbReference type="Pfam" id="PF01061"/>
    </source>
</evidence>
<keyword evidence="2" id="KW-0813">Transport</keyword>
<name>A0A0D2D0Y7_9EURO</name>
<evidence type="ECO:0000313" key="8">
    <source>
        <dbReference type="EMBL" id="KIW35900.1"/>
    </source>
</evidence>
<protein>
    <recommendedName>
        <fullName evidence="7">ABC-2 type transporter transmembrane domain-containing protein</fullName>
    </recommendedName>
</protein>